<dbReference type="EMBL" id="GG662853">
    <property type="protein sequence ID" value="EAR87375.2"/>
    <property type="molecule type" value="Genomic_DNA"/>
</dbReference>
<dbReference type="KEGG" id="tet:TTHERM_00058870"/>
<dbReference type="Gene3D" id="1.10.555.10">
    <property type="entry name" value="Rho GTPase activation protein"/>
    <property type="match status" value="1"/>
</dbReference>
<accession>I7LTV7</accession>
<feature type="compositionally biased region" description="Acidic residues" evidence="1">
    <location>
        <begin position="487"/>
        <end position="499"/>
    </location>
</feature>
<dbReference type="Gene3D" id="3.40.525.10">
    <property type="entry name" value="CRAL-TRIO lipid binding domain"/>
    <property type="match status" value="1"/>
</dbReference>
<feature type="compositionally biased region" description="Acidic residues" evidence="1">
    <location>
        <begin position="564"/>
        <end position="578"/>
    </location>
</feature>
<dbReference type="GO" id="GO:0005737">
    <property type="term" value="C:cytoplasm"/>
    <property type="evidence" value="ECO:0007669"/>
    <property type="project" value="TreeGrafter"/>
</dbReference>
<feature type="region of interest" description="Disordered" evidence="1">
    <location>
        <begin position="544"/>
        <end position="595"/>
    </location>
</feature>
<reference evidence="4" key="1">
    <citation type="journal article" date="2006" name="PLoS Biol.">
        <title>Macronuclear genome sequence of the ciliate Tetrahymena thermophila, a model eukaryote.</title>
        <authorList>
            <person name="Eisen J.A."/>
            <person name="Coyne R.S."/>
            <person name="Wu M."/>
            <person name="Wu D."/>
            <person name="Thiagarajan M."/>
            <person name="Wortman J.R."/>
            <person name="Badger J.H."/>
            <person name="Ren Q."/>
            <person name="Amedeo P."/>
            <person name="Jones K.M."/>
            <person name="Tallon L.J."/>
            <person name="Delcher A.L."/>
            <person name="Salzberg S.L."/>
            <person name="Silva J.C."/>
            <person name="Haas B.J."/>
            <person name="Majoros W.H."/>
            <person name="Farzad M."/>
            <person name="Carlton J.M."/>
            <person name="Smith R.K. Jr."/>
            <person name="Garg J."/>
            <person name="Pearlman R.E."/>
            <person name="Karrer K.M."/>
            <person name="Sun L."/>
            <person name="Manning G."/>
            <person name="Elde N.C."/>
            <person name="Turkewitz A.P."/>
            <person name="Asai D.J."/>
            <person name="Wilkes D.E."/>
            <person name="Wang Y."/>
            <person name="Cai H."/>
            <person name="Collins K."/>
            <person name="Stewart B.A."/>
            <person name="Lee S.R."/>
            <person name="Wilamowska K."/>
            <person name="Weinberg Z."/>
            <person name="Ruzzo W.L."/>
            <person name="Wloga D."/>
            <person name="Gaertig J."/>
            <person name="Frankel J."/>
            <person name="Tsao C.-C."/>
            <person name="Gorovsky M.A."/>
            <person name="Keeling P.J."/>
            <person name="Waller R.F."/>
            <person name="Patron N.J."/>
            <person name="Cherry J.M."/>
            <person name="Stover N.A."/>
            <person name="Krieger C.J."/>
            <person name="del Toro C."/>
            <person name="Ryder H.F."/>
            <person name="Williamson S.C."/>
            <person name="Barbeau R.A."/>
            <person name="Hamilton E.P."/>
            <person name="Orias E."/>
        </authorList>
    </citation>
    <scope>NUCLEOTIDE SEQUENCE [LARGE SCALE GENOMIC DNA]</scope>
    <source>
        <strain evidence="4">SB210</strain>
    </source>
</reference>
<dbReference type="PANTHER" id="PTHR45808">
    <property type="entry name" value="RHO GTPASE-ACTIVATING PROTEIN 68F"/>
    <property type="match status" value="1"/>
</dbReference>
<gene>
    <name evidence="3" type="ORF">TTHERM_00058870</name>
</gene>
<keyword evidence="4" id="KW-1185">Reference proteome</keyword>
<name>I7LTV7_TETTS</name>
<dbReference type="FunCoup" id="I7LTV7">
    <property type="interactions" value="26"/>
</dbReference>
<dbReference type="GO" id="GO:0005096">
    <property type="term" value="F:GTPase activator activity"/>
    <property type="evidence" value="ECO:0007669"/>
    <property type="project" value="TreeGrafter"/>
</dbReference>
<organism evidence="3 4">
    <name type="scientific">Tetrahymena thermophila (strain SB210)</name>
    <dbReference type="NCBI Taxonomy" id="312017"/>
    <lineage>
        <taxon>Eukaryota</taxon>
        <taxon>Sar</taxon>
        <taxon>Alveolata</taxon>
        <taxon>Ciliophora</taxon>
        <taxon>Intramacronucleata</taxon>
        <taxon>Oligohymenophorea</taxon>
        <taxon>Hymenostomatida</taxon>
        <taxon>Tetrahymenina</taxon>
        <taxon>Tetrahymenidae</taxon>
        <taxon>Tetrahymena</taxon>
    </lineage>
</organism>
<protein>
    <submittedName>
        <fullName evidence="3">RhoGAP domain protein</fullName>
    </submittedName>
</protein>
<dbReference type="InterPro" id="IPR036865">
    <property type="entry name" value="CRAL-TRIO_dom_sf"/>
</dbReference>
<dbReference type="CDD" id="cd00159">
    <property type="entry name" value="RhoGAP"/>
    <property type="match status" value="1"/>
</dbReference>
<dbReference type="PANTHER" id="PTHR45808:SF2">
    <property type="entry name" value="RHO GTPASE-ACTIVATING PROTEIN 68F"/>
    <property type="match status" value="1"/>
</dbReference>
<dbReference type="GO" id="GO:0007264">
    <property type="term" value="P:small GTPase-mediated signal transduction"/>
    <property type="evidence" value="ECO:0007669"/>
    <property type="project" value="TreeGrafter"/>
</dbReference>
<feature type="region of interest" description="Disordered" evidence="1">
    <location>
        <begin position="478"/>
        <end position="499"/>
    </location>
</feature>
<dbReference type="Pfam" id="PF00620">
    <property type="entry name" value="RhoGAP"/>
    <property type="match status" value="1"/>
</dbReference>
<dbReference type="SMART" id="SM00324">
    <property type="entry name" value="RhoGAP"/>
    <property type="match status" value="1"/>
</dbReference>
<dbReference type="Pfam" id="PF13716">
    <property type="entry name" value="CRAL_TRIO_2"/>
    <property type="match status" value="1"/>
</dbReference>
<dbReference type="RefSeq" id="XP_001007620.2">
    <property type="nucleotide sequence ID" value="XM_001007620.3"/>
</dbReference>
<dbReference type="Proteomes" id="UP000009168">
    <property type="component" value="Unassembled WGS sequence"/>
</dbReference>
<dbReference type="STRING" id="312017.I7LTV7"/>
<dbReference type="SUPFAM" id="SSF48350">
    <property type="entry name" value="GTPase activation domain, GAP"/>
    <property type="match status" value="1"/>
</dbReference>
<evidence type="ECO:0000256" key="1">
    <source>
        <dbReference type="SAM" id="MobiDB-lite"/>
    </source>
</evidence>
<dbReference type="GeneID" id="7829547"/>
<proteinExistence type="predicted"/>
<dbReference type="InterPro" id="IPR000198">
    <property type="entry name" value="RhoGAP_dom"/>
</dbReference>
<evidence type="ECO:0000313" key="4">
    <source>
        <dbReference type="Proteomes" id="UP000009168"/>
    </source>
</evidence>
<dbReference type="AlphaFoldDB" id="I7LTV7"/>
<dbReference type="PROSITE" id="PS50238">
    <property type="entry name" value="RHOGAP"/>
    <property type="match status" value="1"/>
</dbReference>
<dbReference type="InterPro" id="IPR001251">
    <property type="entry name" value="CRAL-TRIO_dom"/>
</dbReference>
<evidence type="ECO:0000259" key="2">
    <source>
        <dbReference type="PROSITE" id="PS50238"/>
    </source>
</evidence>
<evidence type="ECO:0000313" key="3">
    <source>
        <dbReference type="EMBL" id="EAR87375.2"/>
    </source>
</evidence>
<feature type="domain" description="Rho-GAP" evidence="2">
    <location>
        <begin position="210"/>
        <end position="404"/>
    </location>
</feature>
<dbReference type="InParanoid" id="I7LTV7"/>
<sequence length="621" mass="74300">MSDQEEKKECKIQNSDKKQMQLEDYLSDKQAGQYQLCNQQFQNDEVIVHAGVTDQNENIIFVFGKYLPNPGLKKEYNQFKRYFYFFLDELVDQKYYLFYFHTDLSSYSYIQTMYNVMKKLPEKYYNNLKSFYIVNPTFLVKSYNFFSTPSCLKNKIEYLKSLRNVYDLDFFKVSFYKKIQNYVKTFNNQDQKLQKSKSQDDDKKDKLFGLGLDDLELNDQQIPKIIIEFINYFKEVEDHIKEPGIFRKAPREDDIKEMEKQMLNKNYEFIQNHEDPHVIATSLKRLLSHMPEPIIPYKQYEIIKQLSQMKDIQLKKKKVHEIVEQIPVLNFRVLRHIIDLLRTVSRYSEANLMKMEALTKIFAPTLIRSKPSGDKYKEALEELLMNPTVVEVVQIIYQDYEDIFSSRTLDEQTSNHLFNNLLNEVNDQNNVLQIQDPYIIQKNYNYLVTRDSNLYIGDNTDIEIKNKKVTHQAKNQLNMQRNQNFIDENDEDSEEEDNYEEIIQSFKNQKNAQLHKKAEEKLNQQNQNDEYAKTDVDIKENDFNKSEQEEQIQQKAQDIQQKEVEEEQKEQEVDEEEKNEGRHKENDESEEQVDDFVIRAKSNTIQINSIQELQAIRQLLN</sequence>
<dbReference type="OrthoDB" id="19923at2759"/>
<dbReference type="InterPro" id="IPR008936">
    <property type="entry name" value="Rho_GTPase_activation_prot"/>
</dbReference>